<sequence length="495" mass="53445">MSKESRIDEQIQHFYDNVPNVGDALPLKEYLLKHEDSRMAWYLLGKEYEGKGDTAKATYCFAQAGEIYEAFESKPAPQLPEAKPKKKSGWKKWTLALLLPLLLIGGAAIAVNELMPDREDPAAEVPPEGSASATPSASASASPKPTPSSKPAPLPSNVIPPDQIAGAPGPNGPGEGVLGGLLTQKPSRQPRLLIAAPQLGKWNDWVKSGKPVATVASDRETGTAGVQWFDPKWCDCKPADANSNEVKLAARLVESWKPMQEEKLALRSAMVRYKEMTGSWPSSPGAMAADYPSNVMSGWSENMTPWFDELKAALEDKTDGKIPRTVGWPERNGPDTGHGTPSGTLSPLANQPLEIIVDKSNHRLAIVSGDVILRNYAVGLGGSKTPEGEFVITEKVKDPNGGKGAYGSRGMTLSDGRYGIHGTDEPNSIGKDESLGCVRMKKEDIEELYDLVPMGTPVTIAKGGLPSELRAPQQRFKLPSTQNETNPRKVYDWLG</sequence>
<feature type="active site" description="Nucleophile" evidence="9">
    <location>
        <position position="437"/>
    </location>
</feature>
<evidence type="ECO:0000256" key="8">
    <source>
        <dbReference type="ARBA" id="ARBA00023316"/>
    </source>
</evidence>
<dbReference type="RefSeq" id="WP_204601658.1">
    <property type="nucleotide sequence ID" value="NZ_JBHSED010000058.1"/>
</dbReference>
<feature type="region of interest" description="Disordered" evidence="10">
    <location>
        <begin position="474"/>
        <end position="495"/>
    </location>
</feature>
<feature type="region of interest" description="Disordered" evidence="10">
    <location>
        <begin position="119"/>
        <end position="182"/>
    </location>
</feature>
<name>A0ABV8SHA3_9BACL</name>
<evidence type="ECO:0000256" key="5">
    <source>
        <dbReference type="ARBA" id="ARBA00022801"/>
    </source>
</evidence>
<feature type="compositionally biased region" description="Basic and acidic residues" evidence="10">
    <location>
        <begin position="486"/>
        <end position="495"/>
    </location>
</feature>
<keyword evidence="14" id="KW-1185">Reference proteome</keyword>
<keyword evidence="3" id="KW-0328">Glycosyltransferase</keyword>
<evidence type="ECO:0000313" key="13">
    <source>
        <dbReference type="EMBL" id="MFC4306273.1"/>
    </source>
</evidence>
<dbReference type="PROSITE" id="PS52029">
    <property type="entry name" value="LD_TPASE"/>
    <property type="match status" value="1"/>
</dbReference>
<keyword evidence="5" id="KW-0378">Hydrolase</keyword>
<evidence type="ECO:0000313" key="14">
    <source>
        <dbReference type="Proteomes" id="UP001595755"/>
    </source>
</evidence>
<dbReference type="InterPro" id="IPR038063">
    <property type="entry name" value="Transpep_catalytic_dom"/>
</dbReference>
<evidence type="ECO:0000256" key="7">
    <source>
        <dbReference type="ARBA" id="ARBA00022984"/>
    </source>
</evidence>
<protein>
    <submittedName>
        <fullName evidence="13">L,D-transpeptidase</fullName>
        <ecNumber evidence="13">2.3.2.-</ecNumber>
    </submittedName>
</protein>
<evidence type="ECO:0000256" key="11">
    <source>
        <dbReference type="SAM" id="Phobius"/>
    </source>
</evidence>
<keyword evidence="13" id="KW-0012">Acyltransferase</keyword>
<accession>A0ABV8SHA3</accession>
<comment type="caution">
    <text evidence="13">The sequence shown here is derived from an EMBL/GenBank/DDBJ whole genome shotgun (WGS) entry which is preliminary data.</text>
</comment>
<dbReference type="PANTHER" id="PTHR30582:SF24">
    <property type="entry name" value="L,D-TRANSPEPTIDASE ERFK_SRFK-RELATED"/>
    <property type="match status" value="1"/>
</dbReference>
<keyword evidence="7 9" id="KW-0573">Peptidoglycan synthesis</keyword>
<keyword evidence="4 13" id="KW-0808">Transferase</keyword>
<dbReference type="Proteomes" id="UP001595755">
    <property type="component" value="Unassembled WGS sequence"/>
</dbReference>
<evidence type="ECO:0000256" key="3">
    <source>
        <dbReference type="ARBA" id="ARBA00022676"/>
    </source>
</evidence>
<keyword evidence="11" id="KW-1133">Transmembrane helix</keyword>
<reference evidence="14" key="1">
    <citation type="journal article" date="2019" name="Int. J. Syst. Evol. Microbiol.">
        <title>The Global Catalogue of Microorganisms (GCM) 10K type strain sequencing project: providing services to taxonomists for standard genome sequencing and annotation.</title>
        <authorList>
            <consortium name="The Broad Institute Genomics Platform"/>
            <consortium name="The Broad Institute Genome Sequencing Center for Infectious Disease"/>
            <person name="Wu L."/>
            <person name="Ma J."/>
        </authorList>
    </citation>
    <scope>NUCLEOTIDE SEQUENCE [LARGE SCALE GENOMIC DNA]</scope>
    <source>
        <strain evidence="14">CGMCC 4.1641</strain>
    </source>
</reference>
<evidence type="ECO:0000256" key="9">
    <source>
        <dbReference type="PROSITE-ProRule" id="PRU01373"/>
    </source>
</evidence>
<dbReference type="CDD" id="cd16913">
    <property type="entry name" value="YkuD_like"/>
    <property type="match status" value="1"/>
</dbReference>
<dbReference type="GO" id="GO:0016746">
    <property type="term" value="F:acyltransferase activity"/>
    <property type="evidence" value="ECO:0007669"/>
    <property type="project" value="UniProtKB-KW"/>
</dbReference>
<evidence type="ECO:0000259" key="12">
    <source>
        <dbReference type="PROSITE" id="PS52029"/>
    </source>
</evidence>
<dbReference type="EC" id="2.3.2.-" evidence="13"/>
<feature type="active site" description="Proton donor/acceptor" evidence="9">
    <location>
        <position position="421"/>
    </location>
</feature>
<keyword evidence="8 9" id="KW-0961">Cell wall biogenesis/degradation</keyword>
<evidence type="ECO:0000256" key="1">
    <source>
        <dbReference type="ARBA" id="ARBA00004752"/>
    </source>
</evidence>
<comment type="similarity">
    <text evidence="2">Belongs to the YkuD family.</text>
</comment>
<keyword evidence="6 9" id="KW-0133">Cell shape</keyword>
<dbReference type="SUPFAM" id="SSF141523">
    <property type="entry name" value="L,D-transpeptidase catalytic domain-like"/>
    <property type="match status" value="1"/>
</dbReference>
<proteinExistence type="inferred from homology"/>
<dbReference type="EMBL" id="JBHSED010000058">
    <property type="protein sequence ID" value="MFC4306273.1"/>
    <property type="molecule type" value="Genomic_DNA"/>
</dbReference>
<dbReference type="InterPro" id="IPR050979">
    <property type="entry name" value="LD-transpeptidase"/>
</dbReference>
<evidence type="ECO:0000256" key="2">
    <source>
        <dbReference type="ARBA" id="ARBA00005992"/>
    </source>
</evidence>
<comment type="pathway">
    <text evidence="1 9">Cell wall biogenesis; peptidoglycan biosynthesis.</text>
</comment>
<dbReference type="Gene3D" id="2.40.440.10">
    <property type="entry name" value="L,D-transpeptidase catalytic domain-like"/>
    <property type="match status" value="1"/>
</dbReference>
<keyword evidence="11" id="KW-0812">Transmembrane</keyword>
<gene>
    <name evidence="13" type="ORF">ACFO1S_22875</name>
</gene>
<dbReference type="Pfam" id="PF03734">
    <property type="entry name" value="YkuD"/>
    <property type="match status" value="1"/>
</dbReference>
<dbReference type="PANTHER" id="PTHR30582">
    <property type="entry name" value="L,D-TRANSPEPTIDASE"/>
    <property type="match status" value="1"/>
</dbReference>
<feature type="domain" description="L,D-TPase catalytic" evidence="12">
    <location>
        <begin position="353"/>
        <end position="461"/>
    </location>
</feature>
<feature type="transmembrane region" description="Helical" evidence="11">
    <location>
        <begin position="93"/>
        <end position="111"/>
    </location>
</feature>
<feature type="region of interest" description="Disordered" evidence="10">
    <location>
        <begin position="320"/>
        <end position="347"/>
    </location>
</feature>
<feature type="compositionally biased region" description="Pro residues" evidence="10">
    <location>
        <begin position="144"/>
        <end position="154"/>
    </location>
</feature>
<keyword evidence="11" id="KW-0472">Membrane</keyword>
<organism evidence="13 14">
    <name type="scientific">Cohnella boryungensis</name>
    <dbReference type="NCBI Taxonomy" id="768479"/>
    <lineage>
        <taxon>Bacteria</taxon>
        <taxon>Bacillati</taxon>
        <taxon>Bacillota</taxon>
        <taxon>Bacilli</taxon>
        <taxon>Bacillales</taxon>
        <taxon>Paenibacillaceae</taxon>
        <taxon>Cohnella</taxon>
    </lineage>
</organism>
<feature type="compositionally biased region" description="Low complexity" evidence="10">
    <location>
        <begin position="130"/>
        <end position="143"/>
    </location>
</feature>
<evidence type="ECO:0000256" key="10">
    <source>
        <dbReference type="SAM" id="MobiDB-lite"/>
    </source>
</evidence>
<evidence type="ECO:0000256" key="6">
    <source>
        <dbReference type="ARBA" id="ARBA00022960"/>
    </source>
</evidence>
<dbReference type="InterPro" id="IPR005490">
    <property type="entry name" value="LD_TPept_cat_dom"/>
</dbReference>
<evidence type="ECO:0000256" key="4">
    <source>
        <dbReference type="ARBA" id="ARBA00022679"/>
    </source>
</evidence>